<protein>
    <submittedName>
        <fullName evidence="1">Uncharacterized protein</fullName>
    </submittedName>
</protein>
<accession>A0A6I4YKJ6</accession>
<sequence>MDDLTRQLAQTARDLNLSGQVPGSADPEALATLARVVLEELIARGVLPDPQPQVGCWSAPRSGLH</sequence>
<keyword evidence="2" id="KW-1185">Reference proteome</keyword>
<proteinExistence type="predicted"/>
<reference evidence="1 2" key="1">
    <citation type="submission" date="2019-11" db="EMBL/GenBank/DDBJ databases">
        <title>Genome sequence of Deinococcus xianganensis Y35, AI-2 producing algicidal bacterium, isolated from lake water.</title>
        <authorList>
            <person name="Li Y."/>
        </authorList>
    </citation>
    <scope>NUCLEOTIDE SEQUENCE [LARGE SCALE GENOMIC DNA]</scope>
    <source>
        <strain evidence="1 2">Y35</strain>
    </source>
</reference>
<evidence type="ECO:0000313" key="2">
    <source>
        <dbReference type="Proteomes" id="UP000430519"/>
    </source>
</evidence>
<dbReference type="RefSeq" id="WP_160981398.1">
    <property type="nucleotide sequence ID" value="NZ_WVHK01000083.1"/>
</dbReference>
<comment type="caution">
    <text evidence="1">The sequence shown here is derived from an EMBL/GenBank/DDBJ whole genome shotgun (WGS) entry which is preliminary data.</text>
</comment>
<organism evidence="1 2">
    <name type="scientific">Deinococcus xianganensis</name>
    <dbReference type="NCBI Taxonomy" id="1507289"/>
    <lineage>
        <taxon>Bacteria</taxon>
        <taxon>Thermotogati</taxon>
        <taxon>Deinococcota</taxon>
        <taxon>Deinococci</taxon>
        <taxon>Deinococcales</taxon>
        <taxon>Deinococcaceae</taxon>
        <taxon>Deinococcus</taxon>
    </lineage>
</organism>
<gene>
    <name evidence="1" type="ORF">GLX28_16655</name>
</gene>
<evidence type="ECO:0000313" key="1">
    <source>
        <dbReference type="EMBL" id="MXV21258.1"/>
    </source>
</evidence>
<dbReference type="AlphaFoldDB" id="A0A6I4YKJ6"/>
<name>A0A6I4YKJ6_9DEIO</name>
<dbReference type="EMBL" id="WVHK01000083">
    <property type="protein sequence ID" value="MXV21258.1"/>
    <property type="molecule type" value="Genomic_DNA"/>
</dbReference>
<dbReference type="Proteomes" id="UP000430519">
    <property type="component" value="Unassembled WGS sequence"/>
</dbReference>